<gene>
    <name evidence="1" type="ORF">JR316_000482</name>
</gene>
<comment type="caution">
    <text evidence="1">The sequence shown here is derived from an EMBL/GenBank/DDBJ whole genome shotgun (WGS) entry which is preliminary data.</text>
</comment>
<evidence type="ECO:0000313" key="1">
    <source>
        <dbReference type="EMBL" id="KAG5173825.1"/>
    </source>
</evidence>
<protein>
    <recommendedName>
        <fullName evidence="2">F-box domain-containing protein</fullName>
    </recommendedName>
</protein>
<dbReference type="EMBL" id="JAFIQS010000001">
    <property type="protein sequence ID" value="KAG5173825.1"/>
    <property type="molecule type" value="Genomic_DNA"/>
</dbReference>
<sequence>MPDEDTLASTAHPSITKTLWRYSIYAQEERKAFKTADIWVDLLFPYFLVEDIIRIRQVNKWFYIITHQPVIWKRFLKRIRIPTPHLRPTFDYVANVEKYEIETVVVTACAMERAWRGNFPKIRSERILTSQSKVVDLKLLPGGKFLVASIKDRCNYRFFINVYALDVMHGSRLIARFPTYYKAYDLQAKYMDYKSVPGIMIYYTRRRFRGGVPANFMENINDFNPRNRYPVPHPLTYEAFCIHMPLEPVEKLIHPDLDPITKRFSYLGITRRLDRPFIDALRWRSTSEIHSPSLQNINDTPSVIFVEDDVGSTTIQIVNINGLFRVSIICKEHPAFVGIPHRIRAVRYLPCQKGLLVIRTLCTNPAPNPDAQVIILFEIYDMPSDEGVHILDPIEQWERQDTWQLDGEFVISDAEFGKANEEHPDVILRDAGPPTIWVFAPSANPKGCAYWWIRAQRTAHGWRYSETDSTSHHHANDKFHERALPGAFRTLFLEINDDISEAKFLKRMRRFQWPEKRLGRINPNPLANITYPITEVPAENSRALDDIMFSEDVGHDINRGGGLVASAWDETSGKICVAAENEDFIRLLDIAPVVEPHLRLAHKWELKVIEDDTLEPPKQADQVMSLPPPPSPSILQSLDFISFLRYSIL</sequence>
<dbReference type="OrthoDB" id="3219396at2759"/>
<organism evidence="1">
    <name type="scientific">Psilocybe cubensis</name>
    <name type="common">Psychedelic mushroom</name>
    <name type="synonym">Stropharia cubensis</name>
    <dbReference type="NCBI Taxonomy" id="181762"/>
    <lineage>
        <taxon>Eukaryota</taxon>
        <taxon>Fungi</taxon>
        <taxon>Dikarya</taxon>
        <taxon>Basidiomycota</taxon>
        <taxon>Agaricomycotina</taxon>
        <taxon>Agaricomycetes</taxon>
        <taxon>Agaricomycetidae</taxon>
        <taxon>Agaricales</taxon>
        <taxon>Agaricineae</taxon>
        <taxon>Strophariaceae</taxon>
        <taxon>Psilocybe</taxon>
    </lineage>
</organism>
<evidence type="ECO:0008006" key="2">
    <source>
        <dbReference type="Google" id="ProtNLM"/>
    </source>
</evidence>
<accession>A0A8H8CQD5</accession>
<dbReference type="AlphaFoldDB" id="A0A8H8CQD5"/>
<reference evidence="1" key="1">
    <citation type="submission" date="2021-02" db="EMBL/GenBank/DDBJ databases">
        <title>Psilocybe cubensis genome.</title>
        <authorList>
            <person name="Mckernan K.J."/>
            <person name="Crawford S."/>
            <person name="Trippe A."/>
            <person name="Kane L.T."/>
            <person name="Mclaughlin S."/>
        </authorList>
    </citation>
    <scope>NUCLEOTIDE SEQUENCE [LARGE SCALE GENOMIC DNA]</scope>
    <source>
        <strain evidence="1">MGC-MH-2018</strain>
    </source>
</reference>
<name>A0A8H8CQD5_PSICU</name>
<proteinExistence type="predicted"/>